<dbReference type="AlphaFoldDB" id="A0A5J4WW27"/>
<name>A0A5J4WW27_9EUKA</name>
<organism evidence="1 2">
    <name type="scientific">Streblomastix strix</name>
    <dbReference type="NCBI Taxonomy" id="222440"/>
    <lineage>
        <taxon>Eukaryota</taxon>
        <taxon>Metamonada</taxon>
        <taxon>Preaxostyla</taxon>
        <taxon>Oxymonadida</taxon>
        <taxon>Streblomastigidae</taxon>
        <taxon>Streblomastix</taxon>
    </lineage>
</organism>
<proteinExistence type="predicted"/>
<dbReference type="Pfam" id="PF08613">
    <property type="entry name" value="Cyclin"/>
    <property type="match status" value="1"/>
</dbReference>
<comment type="caution">
    <text evidence="1">The sequence shown here is derived from an EMBL/GenBank/DDBJ whole genome shotgun (WGS) entry which is preliminary data.</text>
</comment>
<dbReference type="Proteomes" id="UP000324800">
    <property type="component" value="Unassembled WGS sequence"/>
</dbReference>
<accession>A0A5J4WW27</accession>
<dbReference type="EMBL" id="SNRW01000798">
    <property type="protein sequence ID" value="KAA6399214.1"/>
    <property type="molecule type" value="Genomic_DNA"/>
</dbReference>
<dbReference type="InterPro" id="IPR013922">
    <property type="entry name" value="Cyclin_PHO80-like"/>
</dbReference>
<evidence type="ECO:0000313" key="1">
    <source>
        <dbReference type="EMBL" id="KAA6399214.1"/>
    </source>
</evidence>
<dbReference type="GO" id="GO:0019901">
    <property type="term" value="F:protein kinase binding"/>
    <property type="evidence" value="ECO:0007669"/>
    <property type="project" value="InterPro"/>
</dbReference>
<sequence length="200" mass="23303">MSEFTVVPTKQLHIDNQVLSHINHLRLDNISSLEMPPKQSLIKSSSYYLMKLLSNVLYQQETSLDQQLKNESLFLKIKSFFSYIYDFAQLSGSELIYTIYLVQKLVNSEIQDFIEDNDCIMIADSNIGTTLICAVILAMKILRDPTEMKSNIWWAKSFGMSLELLNQSEMEFYMQLDFNVSLDEQQFIRLYSQILSYSEV</sequence>
<gene>
    <name evidence="1" type="ORF">EZS28_005259</name>
</gene>
<protein>
    <recommendedName>
        <fullName evidence="3">Cyclin N-terminal domain-containing protein</fullName>
    </recommendedName>
</protein>
<dbReference type="Gene3D" id="1.10.472.10">
    <property type="entry name" value="Cyclin-like"/>
    <property type="match status" value="1"/>
</dbReference>
<evidence type="ECO:0008006" key="3">
    <source>
        <dbReference type="Google" id="ProtNLM"/>
    </source>
</evidence>
<dbReference type="OrthoDB" id="244495at2759"/>
<reference evidence="1 2" key="1">
    <citation type="submission" date="2019-03" db="EMBL/GenBank/DDBJ databases">
        <title>Single cell metagenomics reveals metabolic interactions within the superorganism composed of flagellate Streblomastix strix and complex community of Bacteroidetes bacteria on its surface.</title>
        <authorList>
            <person name="Treitli S.C."/>
            <person name="Kolisko M."/>
            <person name="Husnik F."/>
            <person name="Keeling P."/>
            <person name="Hampl V."/>
        </authorList>
    </citation>
    <scope>NUCLEOTIDE SEQUENCE [LARGE SCALE GENOMIC DNA]</scope>
    <source>
        <strain evidence="1">ST1C</strain>
    </source>
</reference>
<dbReference type="PANTHER" id="PTHR15615">
    <property type="match status" value="1"/>
</dbReference>
<evidence type="ECO:0000313" key="2">
    <source>
        <dbReference type="Proteomes" id="UP000324800"/>
    </source>
</evidence>
<dbReference type="PANTHER" id="PTHR15615:SF108">
    <property type="entry name" value="PROTEIN CNPPD1"/>
    <property type="match status" value="1"/>
</dbReference>